<evidence type="ECO:0000313" key="3">
    <source>
        <dbReference type="Proteomes" id="UP000762676"/>
    </source>
</evidence>
<feature type="region of interest" description="Disordered" evidence="1">
    <location>
        <begin position="1"/>
        <end position="24"/>
    </location>
</feature>
<reference evidence="2 3" key="1">
    <citation type="journal article" date="2021" name="Elife">
        <title>Chloroplast acquisition without the gene transfer in kleptoplastic sea slugs, Plakobranchus ocellatus.</title>
        <authorList>
            <person name="Maeda T."/>
            <person name="Takahashi S."/>
            <person name="Yoshida T."/>
            <person name="Shimamura S."/>
            <person name="Takaki Y."/>
            <person name="Nagai Y."/>
            <person name="Toyoda A."/>
            <person name="Suzuki Y."/>
            <person name="Arimoto A."/>
            <person name="Ishii H."/>
            <person name="Satoh N."/>
            <person name="Nishiyama T."/>
            <person name="Hasebe M."/>
            <person name="Maruyama T."/>
            <person name="Minagawa J."/>
            <person name="Obokata J."/>
            <person name="Shigenobu S."/>
        </authorList>
    </citation>
    <scope>NUCLEOTIDE SEQUENCE [LARGE SCALE GENOMIC DNA]</scope>
</reference>
<feature type="compositionally biased region" description="Basic and acidic residues" evidence="1">
    <location>
        <begin position="1"/>
        <end position="11"/>
    </location>
</feature>
<evidence type="ECO:0000256" key="1">
    <source>
        <dbReference type="SAM" id="MobiDB-lite"/>
    </source>
</evidence>
<comment type="caution">
    <text evidence="2">The sequence shown here is derived from an EMBL/GenBank/DDBJ whole genome shotgun (WGS) entry which is preliminary data.</text>
</comment>
<dbReference type="Proteomes" id="UP000762676">
    <property type="component" value="Unassembled WGS sequence"/>
</dbReference>
<gene>
    <name evidence="2" type="ORF">ElyMa_006681300</name>
</gene>
<organism evidence="2 3">
    <name type="scientific">Elysia marginata</name>
    <dbReference type="NCBI Taxonomy" id="1093978"/>
    <lineage>
        <taxon>Eukaryota</taxon>
        <taxon>Metazoa</taxon>
        <taxon>Spiralia</taxon>
        <taxon>Lophotrochozoa</taxon>
        <taxon>Mollusca</taxon>
        <taxon>Gastropoda</taxon>
        <taxon>Heterobranchia</taxon>
        <taxon>Euthyneura</taxon>
        <taxon>Panpulmonata</taxon>
        <taxon>Sacoglossa</taxon>
        <taxon>Placobranchoidea</taxon>
        <taxon>Plakobranchidae</taxon>
        <taxon>Elysia</taxon>
    </lineage>
</organism>
<name>A0AAV4IMC0_9GAST</name>
<sequence length="111" mass="12353">MKTIETEDHRVSTNGQSNKDQAAAGRVSEHSCTCLSFQVSWSHPAHLPSEAFVALREAKIKKKTLALFFVNVNNAYSCYSLPPLGRSDHNLYYYRTANVQTDDTACGPKES</sequence>
<keyword evidence="3" id="KW-1185">Reference proteome</keyword>
<dbReference type="AlphaFoldDB" id="A0AAV4IMC0"/>
<proteinExistence type="predicted"/>
<protein>
    <submittedName>
        <fullName evidence="2">Uncharacterized protein</fullName>
    </submittedName>
</protein>
<accession>A0AAV4IMC0</accession>
<evidence type="ECO:0000313" key="2">
    <source>
        <dbReference type="EMBL" id="GFS11793.1"/>
    </source>
</evidence>
<dbReference type="EMBL" id="BMAT01013381">
    <property type="protein sequence ID" value="GFS11793.1"/>
    <property type="molecule type" value="Genomic_DNA"/>
</dbReference>